<accession>A0AAD4F695</accession>
<gene>
    <name evidence="1" type="ORF">NEMBOFW57_003705</name>
</gene>
<dbReference type="AlphaFoldDB" id="A0AAD4F695"/>
<dbReference type="Proteomes" id="UP001197093">
    <property type="component" value="Unassembled WGS sequence"/>
</dbReference>
<dbReference type="EMBL" id="JAHCVI010000001">
    <property type="protein sequence ID" value="KAG7293650.1"/>
    <property type="molecule type" value="Genomic_DNA"/>
</dbReference>
<evidence type="ECO:0000313" key="1">
    <source>
        <dbReference type="EMBL" id="KAG7293650.1"/>
    </source>
</evidence>
<keyword evidence="2" id="KW-1185">Reference proteome</keyword>
<sequence length="521" mass="59018">MMYWPYWGRFVRASHFEDADLDTRKRPPYELVDRICQHLCPRCQSPDSFPPADTTETRQAKTALARLSRTCKTMRVIAQPFVFHYYATGNFPEIFTADWGGYQYDGDDWPERVGRLPRFLRSIIKRPDLAKCVQALQLVRSSAVEGCVPWRKNGAGPSAVRQASLDLGVVAYNPFHPDFQHWTRDRPDPRPTKNKPSYEDVHHTLEHLAILLCPNVSVLFLVGDFSPSFYGRLLRHSNRTVPALRTISLLSESRKYHYAHTWTLLALAPNVETIYAADLQDCELPYRSWTPAFNGTFSSVRKVVAHNFGPIALATFVQSCPQLREFQYAHTADFPLGPPLTYTDIVEALKPVRKSLRRLAMLIQTEDDFLDEIENALSHDPITPFEYLETLEELLIPQDAIYGRSDNEQRIPGGFASLLPRSIRNLNITYCDGGDILTADLEALARDAPRAFPNLRSVTIGLREGVSYPPFDDEDGMVTMVPEELERAFAQVGVTLGLSEESFLENEKRNIPGLVVDGVAT</sequence>
<protein>
    <submittedName>
        <fullName evidence="1">Uncharacterized protein</fullName>
    </submittedName>
</protein>
<proteinExistence type="predicted"/>
<name>A0AAD4F695_9PEZI</name>
<organism evidence="1 2">
    <name type="scientific">Staphylotrichum longicolle</name>
    <dbReference type="NCBI Taxonomy" id="669026"/>
    <lineage>
        <taxon>Eukaryota</taxon>
        <taxon>Fungi</taxon>
        <taxon>Dikarya</taxon>
        <taxon>Ascomycota</taxon>
        <taxon>Pezizomycotina</taxon>
        <taxon>Sordariomycetes</taxon>
        <taxon>Sordariomycetidae</taxon>
        <taxon>Sordariales</taxon>
        <taxon>Chaetomiaceae</taxon>
        <taxon>Staphylotrichum</taxon>
    </lineage>
</organism>
<comment type="caution">
    <text evidence="1">The sequence shown here is derived from an EMBL/GenBank/DDBJ whole genome shotgun (WGS) entry which is preliminary data.</text>
</comment>
<reference evidence="1" key="1">
    <citation type="submission" date="2023-02" db="EMBL/GenBank/DDBJ databases">
        <authorList>
            <person name="Palmer J.M."/>
        </authorList>
    </citation>
    <scope>NUCLEOTIDE SEQUENCE</scope>
    <source>
        <strain evidence="1">FW57</strain>
    </source>
</reference>
<evidence type="ECO:0000313" key="2">
    <source>
        <dbReference type="Proteomes" id="UP001197093"/>
    </source>
</evidence>